<dbReference type="InterPro" id="IPR017441">
    <property type="entry name" value="Protein_kinase_ATP_BS"/>
</dbReference>
<keyword evidence="15" id="KW-0675">Receptor</keyword>
<proteinExistence type="inferred from homology"/>
<dbReference type="EC" id="2.7.11.1" evidence="3"/>
<comment type="subcellular location">
    <subcellularLocation>
        <location evidence="1">Membrane</location>
        <topology evidence="1">Single-pass type I membrane protein</topology>
    </subcellularLocation>
</comment>
<evidence type="ECO:0000313" key="24">
    <source>
        <dbReference type="Proteomes" id="UP001632038"/>
    </source>
</evidence>
<dbReference type="Pfam" id="PF08263">
    <property type="entry name" value="LRRNT_2"/>
    <property type="match status" value="1"/>
</dbReference>
<dbReference type="InterPro" id="IPR013210">
    <property type="entry name" value="LRR_N_plant-typ"/>
</dbReference>
<evidence type="ECO:0000256" key="1">
    <source>
        <dbReference type="ARBA" id="ARBA00004479"/>
    </source>
</evidence>
<dbReference type="GO" id="GO:0004674">
    <property type="term" value="F:protein serine/threonine kinase activity"/>
    <property type="evidence" value="ECO:0007669"/>
    <property type="project" value="UniProtKB-KW"/>
</dbReference>
<keyword evidence="11" id="KW-0418">Kinase</keyword>
<evidence type="ECO:0000256" key="13">
    <source>
        <dbReference type="ARBA" id="ARBA00022989"/>
    </source>
</evidence>
<comment type="caution">
    <text evidence="23">The sequence shown here is derived from an EMBL/GenBank/DDBJ whole genome shotgun (WGS) entry which is preliminary data.</text>
</comment>
<evidence type="ECO:0000256" key="8">
    <source>
        <dbReference type="ARBA" id="ARBA00022729"/>
    </source>
</evidence>
<dbReference type="EMBL" id="JAVIJP010000016">
    <property type="protein sequence ID" value="KAL3641661.1"/>
    <property type="molecule type" value="Genomic_DNA"/>
</dbReference>
<dbReference type="FunFam" id="3.30.200.20:FF:000150">
    <property type="entry name" value="serine/threonine-protein kinase BRI1-like 2"/>
    <property type="match status" value="1"/>
</dbReference>
<dbReference type="GO" id="GO:0005524">
    <property type="term" value="F:ATP binding"/>
    <property type="evidence" value="ECO:0007669"/>
    <property type="project" value="UniProtKB-UniRule"/>
</dbReference>
<comment type="catalytic activity">
    <reaction evidence="17">
        <text>L-threonyl-[protein] + ATP = O-phospho-L-threonyl-[protein] + ADP + H(+)</text>
        <dbReference type="Rhea" id="RHEA:46608"/>
        <dbReference type="Rhea" id="RHEA-COMP:11060"/>
        <dbReference type="Rhea" id="RHEA-COMP:11605"/>
        <dbReference type="ChEBI" id="CHEBI:15378"/>
        <dbReference type="ChEBI" id="CHEBI:30013"/>
        <dbReference type="ChEBI" id="CHEBI:30616"/>
        <dbReference type="ChEBI" id="CHEBI:61977"/>
        <dbReference type="ChEBI" id="CHEBI:456216"/>
        <dbReference type="EC" id="2.7.11.1"/>
    </reaction>
</comment>
<dbReference type="SMART" id="SM00220">
    <property type="entry name" value="S_TKc"/>
    <property type="match status" value="1"/>
</dbReference>
<evidence type="ECO:0000256" key="2">
    <source>
        <dbReference type="ARBA" id="ARBA00008684"/>
    </source>
</evidence>
<evidence type="ECO:0000313" key="23">
    <source>
        <dbReference type="EMBL" id="KAL3641661.1"/>
    </source>
</evidence>
<keyword evidence="13 20" id="KW-1133">Transmembrane helix</keyword>
<dbReference type="AlphaFoldDB" id="A0ABD3DH66"/>
<evidence type="ECO:0000256" key="12">
    <source>
        <dbReference type="ARBA" id="ARBA00022840"/>
    </source>
</evidence>
<evidence type="ECO:0000259" key="22">
    <source>
        <dbReference type="PROSITE" id="PS50011"/>
    </source>
</evidence>
<evidence type="ECO:0000256" key="6">
    <source>
        <dbReference type="ARBA" id="ARBA00022679"/>
    </source>
</evidence>
<evidence type="ECO:0000256" key="5">
    <source>
        <dbReference type="ARBA" id="ARBA00022614"/>
    </source>
</evidence>
<keyword evidence="16" id="KW-0325">Glycoprotein</keyword>
<dbReference type="Gene3D" id="3.80.10.10">
    <property type="entry name" value="Ribonuclease Inhibitor"/>
    <property type="match status" value="5"/>
</dbReference>
<feature type="domain" description="Protein kinase" evidence="22">
    <location>
        <begin position="935"/>
        <end position="1212"/>
    </location>
</feature>
<dbReference type="InterPro" id="IPR008271">
    <property type="entry name" value="Ser/Thr_kinase_AS"/>
</dbReference>
<dbReference type="InterPro" id="IPR050647">
    <property type="entry name" value="Plant_LRR-RLKs"/>
</dbReference>
<keyword evidence="5" id="KW-0433">Leucine-rich repeat</keyword>
<evidence type="ECO:0000256" key="14">
    <source>
        <dbReference type="ARBA" id="ARBA00023136"/>
    </source>
</evidence>
<dbReference type="InterPro" id="IPR032675">
    <property type="entry name" value="LRR_dom_sf"/>
</dbReference>
<dbReference type="SUPFAM" id="SSF52047">
    <property type="entry name" value="RNI-like"/>
    <property type="match status" value="1"/>
</dbReference>
<dbReference type="Proteomes" id="UP001632038">
    <property type="component" value="Unassembled WGS sequence"/>
</dbReference>
<dbReference type="GO" id="GO:0016020">
    <property type="term" value="C:membrane"/>
    <property type="evidence" value="ECO:0007669"/>
    <property type="project" value="UniProtKB-SubCell"/>
</dbReference>
<keyword evidence="8 21" id="KW-0732">Signal</keyword>
<dbReference type="Gene3D" id="1.10.510.10">
    <property type="entry name" value="Transferase(Phosphotransferase) domain 1"/>
    <property type="match status" value="1"/>
</dbReference>
<dbReference type="Gene3D" id="3.30.200.20">
    <property type="entry name" value="Phosphorylase Kinase, domain 1"/>
    <property type="match status" value="1"/>
</dbReference>
<feature type="signal peptide" evidence="21">
    <location>
        <begin position="1"/>
        <end position="21"/>
    </location>
</feature>
<keyword evidence="4" id="KW-0723">Serine/threonine-protein kinase</keyword>
<keyword evidence="24" id="KW-1185">Reference proteome</keyword>
<evidence type="ECO:0000256" key="18">
    <source>
        <dbReference type="ARBA" id="ARBA00048679"/>
    </source>
</evidence>
<dbReference type="FunFam" id="1.10.510.10:FF:000309">
    <property type="entry name" value="Leucine-rich repeat receptor-like protein kinase"/>
    <property type="match status" value="1"/>
</dbReference>
<dbReference type="InterPro" id="IPR000719">
    <property type="entry name" value="Prot_kinase_dom"/>
</dbReference>
<keyword evidence="14 20" id="KW-0472">Membrane</keyword>
<dbReference type="PROSITE" id="PS00107">
    <property type="entry name" value="PROTEIN_KINASE_ATP"/>
    <property type="match status" value="1"/>
</dbReference>
<evidence type="ECO:0000256" key="9">
    <source>
        <dbReference type="ARBA" id="ARBA00022737"/>
    </source>
</evidence>
<evidence type="ECO:0000256" key="20">
    <source>
        <dbReference type="SAM" id="Phobius"/>
    </source>
</evidence>
<evidence type="ECO:0000256" key="16">
    <source>
        <dbReference type="ARBA" id="ARBA00023180"/>
    </source>
</evidence>
<comment type="catalytic activity">
    <reaction evidence="18">
        <text>L-seryl-[protein] + ATP = O-phospho-L-seryl-[protein] + ADP + H(+)</text>
        <dbReference type="Rhea" id="RHEA:17989"/>
        <dbReference type="Rhea" id="RHEA-COMP:9863"/>
        <dbReference type="Rhea" id="RHEA-COMP:11604"/>
        <dbReference type="ChEBI" id="CHEBI:15378"/>
        <dbReference type="ChEBI" id="CHEBI:29999"/>
        <dbReference type="ChEBI" id="CHEBI:30616"/>
        <dbReference type="ChEBI" id="CHEBI:83421"/>
        <dbReference type="ChEBI" id="CHEBI:456216"/>
        <dbReference type="EC" id="2.7.11.1"/>
    </reaction>
</comment>
<keyword evidence="12 19" id="KW-0067">ATP-binding</keyword>
<keyword evidence="6" id="KW-0808">Transferase</keyword>
<name>A0ABD3DH66_9LAMI</name>
<protein>
    <recommendedName>
        <fullName evidence="3">non-specific serine/threonine protein kinase</fullName>
        <ecNumber evidence="3">2.7.11.1</ecNumber>
    </recommendedName>
</protein>
<dbReference type="GO" id="GO:0051707">
    <property type="term" value="P:response to other organism"/>
    <property type="evidence" value="ECO:0007669"/>
    <property type="project" value="UniProtKB-ARBA"/>
</dbReference>
<dbReference type="FunFam" id="3.80.10.10:FF:000626">
    <property type="entry name" value="Leucine-rich repeat receptor protein kinase MSP1"/>
    <property type="match status" value="1"/>
</dbReference>
<dbReference type="GO" id="GO:0006952">
    <property type="term" value="P:defense response"/>
    <property type="evidence" value="ECO:0007669"/>
    <property type="project" value="UniProtKB-ARBA"/>
</dbReference>
<dbReference type="FunFam" id="3.80.10.10:FF:000095">
    <property type="entry name" value="LRR receptor-like serine/threonine-protein kinase GSO1"/>
    <property type="match status" value="2"/>
</dbReference>
<dbReference type="PROSITE" id="PS00108">
    <property type="entry name" value="PROTEIN_KINASE_ST"/>
    <property type="match status" value="1"/>
</dbReference>
<evidence type="ECO:0000256" key="15">
    <source>
        <dbReference type="ARBA" id="ARBA00023170"/>
    </source>
</evidence>
<evidence type="ECO:0000256" key="4">
    <source>
        <dbReference type="ARBA" id="ARBA00022527"/>
    </source>
</evidence>
<feature type="chain" id="PRO_5044815455" description="non-specific serine/threonine protein kinase" evidence="21">
    <location>
        <begin position="22"/>
        <end position="1213"/>
    </location>
</feature>
<evidence type="ECO:0000256" key="21">
    <source>
        <dbReference type="SAM" id="SignalP"/>
    </source>
</evidence>
<dbReference type="SUPFAM" id="SSF56112">
    <property type="entry name" value="Protein kinase-like (PK-like)"/>
    <property type="match status" value="1"/>
</dbReference>
<organism evidence="23 24">
    <name type="scientific">Castilleja foliolosa</name>
    <dbReference type="NCBI Taxonomy" id="1961234"/>
    <lineage>
        <taxon>Eukaryota</taxon>
        <taxon>Viridiplantae</taxon>
        <taxon>Streptophyta</taxon>
        <taxon>Embryophyta</taxon>
        <taxon>Tracheophyta</taxon>
        <taxon>Spermatophyta</taxon>
        <taxon>Magnoliopsida</taxon>
        <taxon>eudicotyledons</taxon>
        <taxon>Gunneridae</taxon>
        <taxon>Pentapetalae</taxon>
        <taxon>asterids</taxon>
        <taxon>lamiids</taxon>
        <taxon>Lamiales</taxon>
        <taxon>Orobanchaceae</taxon>
        <taxon>Pedicularideae</taxon>
        <taxon>Castillejinae</taxon>
        <taxon>Castilleja</taxon>
    </lineage>
</organism>
<evidence type="ECO:0000256" key="7">
    <source>
        <dbReference type="ARBA" id="ARBA00022692"/>
    </source>
</evidence>
<evidence type="ECO:0000256" key="10">
    <source>
        <dbReference type="ARBA" id="ARBA00022741"/>
    </source>
</evidence>
<dbReference type="PANTHER" id="PTHR48056:SF58">
    <property type="entry name" value="LEUCINE-RICH REPEAT RECEPTOR PROTEIN KINASE MSP1-LIKE ISOFORM X1"/>
    <property type="match status" value="1"/>
</dbReference>
<dbReference type="InterPro" id="IPR011009">
    <property type="entry name" value="Kinase-like_dom_sf"/>
</dbReference>
<feature type="binding site" evidence="19">
    <location>
        <position position="963"/>
    </location>
    <ligand>
        <name>ATP</name>
        <dbReference type="ChEBI" id="CHEBI:30616"/>
    </ligand>
</feature>
<dbReference type="InterPro" id="IPR003591">
    <property type="entry name" value="Leu-rich_rpt_typical-subtyp"/>
</dbReference>
<reference evidence="24" key="1">
    <citation type="journal article" date="2024" name="IScience">
        <title>Strigolactones Initiate the Formation of Haustorium-like Structures in Castilleja.</title>
        <authorList>
            <person name="Buerger M."/>
            <person name="Peterson D."/>
            <person name="Chory J."/>
        </authorList>
    </citation>
    <scope>NUCLEOTIDE SEQUENCE [LARGE SCALE GENOMIC DNA]</scope>
</reference>
<sequence length="1213" mass="132815">MSTTLLLIVLTLICFHDRSFSKPDDDIKLLKALKDSFINRTEAIPNWFVPNSFPCNWTGIKCTQGLLVNRIDLSSSLLSPLNLPFPKLITEFKSLKYLNLSHCAFTGEIFPELWNLEYLRVIDLSNNRLSGTIIFPKIGYKLKYLRRLILDDNAFSGSIPSTIGNLTNLLELSLHSNSFTGNLPKEVGNLHLMQSLDISGNSFSGNLPSSLGNLTSLLYFSARQNMFIGPVPPEIGNLIKLRILDLSWNSISGNVPEGVSNLSNLTYLNLSQNDFDSELLPSTIGQLFNIVYLVAANSGLKGPIPSGLGKCVKLRMLDLSFNSLNGPLPASLAGLVSIHSILLNSNHLSGPIPLWISNWKKVQSITISHNMFTGPLPPLHLPLLSMLDASANLLSGELSVDICDFATSLTTLSLSRNNFSGSIGNTFENCLNLVELILSENIISGQIPGYLGKLGLINLELSMNKLSGKIPEKLWESETLMGISLDNNLLEGPISDHAFVNIPTLMRLQMDHNLLGGKIPSSIGQLKNLTNLSLHGNNLTGDIPVELFDCTKLVSVDLGGNRLTGQIPKSISKLKLLDNLVLSDNKLSGQIPEEICSGFQMVPLPDSEFVQHYGLLDLSENELVGPIPSTINRCIVLKELILHGNMLNGNIPEELASLANLTLLDLSFNSFSGPVFPKLFSMTSLQGLILAHNKLNGSIPDDILPEVSSLAKIDLSSNYLNGSLPLFIFSAMSLTYLNVSNNRLSGPLDDDFVSNFESLSVLDLHNNKLDGRVPGSLSSLEELTYLDLSENKFSDYFPCNICTIQGLIFANFSGNSFVGPFLSSCLEKNPCIIPISSHASKVGTGVAVAVAIIVFLIAVGFLLKWKSQRRDRAGELTIDKGKKAVTMMSSEPTSSEGLSGKRKKIKEPLSINLATFEHSLLRVKASDIFFATDNFSESYIIGDGGYGTVYRALLPNGCTIAVKRLNGGHLHGEREFLAEMETIGKVKHENLVPLLGYCVFGDERLLIYEYMENGSLDFWLRNKADVVEAGLDWPARFNICLGSARGLAFLHHGFVPHVIHRDIKSSNILLDGKFEARVSDFGLARIISACETHVSTMLAGTFGYIPPEYGQTMVATAKGDVYSFGVVMLEIVTGRAPIGQTDVEGGNLVGWVRWMVANGRECEILDPCFSGSGVWKDQMVRVLCIARLCTEDEPWMRPNMVEVVKMLKQTKIA</sequence>
<dbReference type="SMART" id="SM00369">
    <property type="entry name" value="LRR_TYP"/>
    <property type="match status" value="10"/>
</dbReference>
<gene>
    <name evidence="23" type="ORF">CASFOL_012476</name>
</gene>
<feature type="transmembrane region" description="Helical" evidence="20">
    <location>
        <begin position="842"/>
        <end position="863"/>
    </location>
</feature>
<dbReference type="Pfam" id="PF00560">
    <property type="entry name" value="LRR_1"/>
    <property type="match status" value="13"/>
</dbReference>
<keyword evidence="10 19" id="KW-0547">Nucleotide-binding</keyword>
<dbReference type="PROSITE" id="PS50011">
    <property type="entry name" value="PROTEIN_KINASE_DOM"/>
    <property type="match status" value="1"/>
</dbReference>
<evidence type="ECO:0000256" key="11">
    <source>
        <dbReference type="ARBA" id="ARBA00022777"/>
    </source>
</evidence>
<keyword evidence="9" id="KW-0677">Repeat</keyword>
<accession>A0ABD3DH66</accession>
<dbReference type="PANTHER" id="PTHR48056">
    <property type="entry name" value="LRR RECEPTOR-LIKE SERINE/THREONINE-PROTEIN KINASE-RELATED"/>
    <property type="match status" value="1"/>
</dbReference>
<comment type="similarity">
    <text evidence="2">Belongs to the protein kinase superfamily. Ser/Thr protein kinase family.</text>
</comment>
<evidence type="ECO:0000256" key="19">
    <source>
        <dbReference type="PROSITE-ProRule" id="PRU10141"/>
    </source>
</evidence>
<evidence type="ECO:0000256" key="3">
    <source>
        <dbReference type="ARBA" id="ARBA00012513"/>
    </source>
</evidence>
<dbReference type="InterPro" id="IPR001245">
    <property type="entry name" value="Ser-Thr/Tyr_kinase_cat_dom"/>
</dbReference>
<dbReference type="InterPro" id="IPR001611">
    <property type="entry name" value="Leu-rich_rpt"/>
</dbReference>
<dbReference type="Pfam" id="PF07714">
    <property type="entry name" value="PK_Tyr_Ser-Thr"/>
    <property type="match status" value="1"/>
</dbReference>
<keyword evidence="7 20" id="KW-0812">Transmembrane</keyword>
<evidence type="ECO:0000256" key="17">
    <source>
        <dbReference type="ARBA" id="ARBA00047899"/>
    </source>
</evidence>
<dbReference type="Pfam" id="PF13855">
    <property type="entry name" value="LRR_8"/>
    <property type="match status" value="1"/>
</dbReference>
<dbReference type="SUPFAM" id="SSF52058">
    <property type="entry name" value="L domain-like"/>
    <property type="match status" value="2"/>
</dbReference>
<dbReference type="FunFam" id="3.80.10.10:FF:000383">
    <property type="entry name" value="Leucine-rich repeat receptor protein kinase EMS1"/>
    <property type="match status" value="1"/>
</dbReference>